<dbReference type="EMBL" id="JBHRSJ010000031">
    <property type="protein sequence ID" value="MFC2973564.1"/>
    <property type="molecule type" value="Genomic_DNA"/>
</dbReference>
<reference evidence="2" key="1">
    <citation type="journal article" date="2019" name="Int. J. Syst. Evol. Microbiol.">
        <title>The Global Catalogue of Microorganisms (GCM) 10K type strain sequencing project: providing services to taxonomists for standard genome sequencing and annotation.</title>
        <authorList>
            <consortium name="The Broad Institute Genomics Platform"/>
            <consortium name="The Broad Institute Genome Sequencing Center for Infectious Disease"/>
            <person name="Wu L."/>
            <person name="Ma J."/>
        </authorList>
    </citation>
    <scope>NUCLEOTIDE SEQUENCE [LARGE SCALE GENOMIC DNA]</scope>
    <source>
        <strain evidence="2">KCTC 62195</strain>
    </source>
</reference>
<proteinExistence type="predicted"/>
<gene>
    <name evidence="1" type="ORF">ACFOJE_15275</name>
</gene>
<protein>
    <submittedName>
        <fullName evidence="1">COG3650 family protein</fullName>
    </submittedName>
</protein>
<dbReference type="PROSITE" id="PS51257">
    <property type="entry name" value="PROKAR_LIPOPROTEIN"/>
    <property type="match status" value="1"/>
</dbReference>
<keyword evidence="2" id="KW-1185">Reference proteome</keyword>
<name>A0ABV7AVH2_9GAMM</name>
<dbReference type="RefSeq" id="WP_377815329.1">
    <property type="nucleotide sequence ID" value="NZ_JBHRSJ010000031.1"/>
</dbReference>
<comment type="caution">
    <text evidence="1">The sequence shown here is derived from an EMBL/GenBank/DDBJ whole genome shotgun (WGS) entry which is preliminary data.</text>
</comment>
<evidence type="ECO:0000313" key="1">
    <source>
        <dbReference type="EMBL" id="MFC2973564.1"/>
    </source>
</evidence>
<organism evidence="1 2">
    <name type="scientific">Azotobacter bryophylli</name>
    <dbReference type="NCBI Taxonomy" id="1986537"/>
    <lineage>
        <taxon>Bacteria</taxon>
        <taxon>Pseudomonadati</taxon>
        <taxon>Pseudomonadota</taxon>
        <taxon>Gammaproteobacteria</taxon>
        <taxon>Pseudomonadales</taxon>
        <taxon>Pseudomonadaceae</taxon>
        <taxon>Azotobacter</taxon>
    </lineage>
</organism>
<dbReference type="Proteomes" id="UP001595457">
    <property type="component" value="Unassembled WGS sequence"/>
</dbReference>
<evidence type="ECO:0000313" key="2">
    <source>
        <dbReference type="Proteomes" id="UP001595457"/>
    </source>
</evidence>
<sequence>MRVARLFLYTLLPLFAGCPHFSHKEQTPPAPELRLQGELSARDGQLLLRPCGEQRRFVVTDGGNTGIARDADELMADGRGALFVDLKGRFESSRQPDVDGQLNLSQLYRLERGGPACEDPDFEHLSLRATGSDPAWSVRIGDKGLLLERPNQAPQALPYLEEQLPGDRLNFTSEANGQHLELWVAPQSCVDGKSGARRHLSAELRLNGEVLRGCAYAGGKRDE</sequence>
<accession>A0ABV7AVH2</accession>